<sequence length="75" mass="8749">MANSSPAWICPTQVKEDGYYWCRQGEDDFCPTVVRVEQNSAGEFVVSEFGCLKEQSVRKYREEAFEFKMICHEEV</sequence>
<keyword evidence="1" id="KW-0614">Plasmid</keyword>
<protein>
    <submittedName>
        <fullName evidence="1">Uncharacterized protein</fullName>
    </submittedName>
</protein>
<dbReference type="HOGENOM" id="CLU_2665908_0_0_7"/>
<geneLocation type="plasmid" evidence="1 2">
    <name>pGSUB1</name>
</geneLocation>
<name>A0A0B5FUD5_9BACT</name>
<dbReference type="Proteomes" id="UP000035036">
    <property type="component" value="Plasmid pGSUB1"/>
</dbReference>
<dbReference type="EMBL" id="CP010312">
    <property type="protein sequence ID" value="AJF08259.1"/>
    <property type="molecule type" value="Genomic_DNA"/>
</dbReference>
<evidence type="ECO:0000313" key="1">
    <source>
        <dbReference type="EMBL" id="AJF08259.1"/>
    </source>
</evidence>
<dbReference type="RefSeq" id="WP_040202912.1">
    <property type="nucleotide sequence ID" value="NZ_CP010312.1"/>
</dbReference>
<organism evidence="1 2">
    <name type="scientific">Geoalkalibacter subterraneus</name>
    <dbReference type="NCBI Taxonomy" id="483547"/>
    <lineage>
        <taxon>Bacteria</taxon>
        <taxon>Pseudomonadati</taxon>
        <taxon>Thermodesulfobacteriota</taxon>
        <taxon>Desulfuromonadia</taxon>
        <taxon>Desulfuromonadales</taxon>
        <taxon>Geoalkalibacteraceae</taxon>
        <taxon>Geoalkalibacter</taxon>
    </lineage>
</organism>
<accession>A0A0B5FUD5</accession>
<gene>
    <name evidence="1" type="ORF">GSUB_17415</name>
</gene>
<dbReference type="AlphaFoldDB" id="A0A0B5FUD5"/>
<dbReference type="KEGG" id="gsb:GSUB_17415"/>
<proteinExistence type="predicted"/>
<evidence type="ECO:0000313" key="2">
    <source>
        <dbReference type="Proteomes" id="UP000035036"/>
    </source>
</evidence>
<keyword evidence="2" id="KW-1185">Reference proteome</keyword>
<reference evidence="1 2" key="1">
    <citation type="journal article" date="2015" name="Genome Announc.">
        <title>Genomes of Geoalkalibacter ferrihydriticus Z-0531T and Geoalkalibacter subterraneus Red1T, Two Haloalkaliphilic Metal-Reducing Deltaproteobacteria.</title>
        <authorList>
            <person name="Badalamenti J.P."/>
            <person name="Krajmalnik-Brown R."/>
            <person name="Torres C.I."/>
            <person name="Bond D.R."/>
        </authorList>
    </citation>
    <scope>NUCLEOTIDE SEQUENCE [LARGE SCALE GENOMIC DNA]</scope>
    <source>
        <strain evidence="1 2">Red1</strain>
        <plasmid evidence="2">Plasmid pGSUB1</plasmid>
    </source>
</reference>